<sequence length="1140" mass="119795">MRGIAAAFEEAAAFPSQEGTAAVASPAKPAHGKGKSAPQEDCSEPYIKQACLQVFESCKAARAAEIAAEIAQDAADSVGELLAIVGAPRSERPAVPPPVPSGFDRDADSKIVLAIAQRPTSLAEVKTSPQQFVPDSNFQADEFEIRALGPVPSKRLAVQFLGLAAPAARRAAKLLGCLKKRDGTWHEFSVSCGTNSQCRLRLCPGESPSRFLWGSPRVVSAKRWRPLALAPGSSWTRGAAPPSVERPRVARVSVSPGSEAPQIHLGPSNLAKTGWDKQRCLDVRVSELSSLASGCGGEGRLEEAELVPGRGLRVSVLRGDASLAAYNVRNRGLTCEEVRSVASEIFTLLSYAAEGPNARFVLVNGDFNSDADSLPLSAPVAALEPSGCQRHARAPLGRAALARVLELEGQGPTRYVRGQDSEAIVDREFVPTPSWQACQHFILSSVRAAADVADREISDRAAAFPSLNQDSLLCLLGSLGLSLPCLDFVRFLYAPIEGIAQVTGLFQRMYWLLSCIMQGRGLSGALFALGSLVFLEDLQASIEGPQLGLARACADGVGGPWLSSRGQWRPLALRLRRLPLIALAPNALLTVRCRNLLYATHLWSGFSLLGWASFLASDALPPPPSTGPRACPRSATRSPRLAPLVSESAPSTPSTLIAAPPLPPASVLAVCRALLSGVRSVGVLVVRIRTQEGWRCGGVDAQPALRSNYHMNGHKVFFIGTRAFTLPRLDSVIMEELAPPELAAALAAERARRAAPGQSAAPAREARCASGGPGRGRALPDGRGGGRATGGPGRLCGEVRILRRGEAIDAPREVARPIGAAAEGCGDGTARATVLEASCVDSQDEFPSVEVGAAAPKRARSLPPPGRIPQRQRRARSAAVAPPQGAAGHSAPDEAAPAEVAAGGPGAREEGGSDAAADGGADRAERAGGEAPAEGGRSSDECKLDGAGAAAGDGADGAAPGDREVPVGGEHNSDESELDGYDALLVGLRRQLRATLGEQLEGRLSDSQVLSRASTVDACGAAGAGGVSREDRERALELLEAGGGKRRSSRRAAKSRQKSDRKLEREYIRTEMKNAYSATVDQGVRYYNSVAIPVAKGEKCVDPQVIESLAKLQERRERGLEPPEPLRPTKAERHMARRVA</sequence>
<accession>A0ABN9YG06</accession>
<feature type="region of interest" description="Disordered" evidence="1">
    <location>
        <begin position="1040"/>
        <end position="1062"/>
    </location>
</feature>
<feature type="region of interest" description="Disordered" evidence="1">
    <location>
        <begin position="1113"/>
        <end position="1140"/>
    </location>
</feature>
<protein>
    <submittedName>
        <fullName evidence="2">Uncharacterized protein</fullName>
    </submittedName>
</protein>
<proteinExistence type="predicted"/>
<comment type="caution">
    <text evidence="2">The sequence shown here is derived from an EMBL/GenBank/DDBJ whole genome shotgun (WGS) entry which is preliminary data.</text>
</comment>
<feature type="region of interest" description="Disordered" evidence="1">
    <location>
        <begin position="754"/>
        <end position="795"/>
    </location>
</feature>
<feature type="compositionally biased region" description="Gly residues" evidence="1">
    <location>
        <begin position="782"/>
        <end position="794"/>
    </location>
</feature>
<feature type="compositionally biased region" description="Basic residues" evidence="1">
    <location>
        <begin position="1044"/>
        <end position="1056"/>
    </location>
</feature>
<organism evidence="2 3">
    <name type="scientific">Prorocentrum cordatum</name>
    <dbReference type="NCBI Taxonomy" id="2364126"/>
    <lineage>
        <taxon>Eukaryota</taxon>
        <taxon>Sar</taxon>
        <taxon>Alveolata</taxon>
        <taxon>Dinophyceae</taxon>
        <taxon>Prorocentrales</taxon>
        <taxon>Prorocentraceae</taxon>
        <taxon>Prorocentrum</taxon>
    </lineage>
</organism>
<gene>
    <name evidence="2" type="ORF">PCOR1329_LOCUS84855</name>
</gene>
<evidence type="ECO:0000313" key="3">
    <source>
        <dbReference type="Proteomes" id="UP001189429"/>
    </source>
</evidence>
<feature type="compositionally biased region" description="Low complexity" evidence="1">
    <location>
        <begin position="893"/>
        <end position="902"/>
    </location>
</feature>
<name>A0ABN9YG06_9DINO</name>
<keyword evidence="3" id="KW-1185">Reference proteome</keyword>
<reference evidence="2" key="1">
    <citation type="submission" date="2023-10" db="EMBL/GenBank/DDBJ databases">
        <authorList>
            <person name="Chen Y."/>
            <person name="Shah S."/>
            <person name="Dougan E. K."/>
            <person name="Thang M."/>
            <person name="Chan C."/>
        </authorList>
    </citation>
    <scope>NUCLEOTIDE SEQUENCE [LARGE SCALE GENOMIC DNA]</scope>
</reference>
<evidence type="ECO:0000313" key="2">
    <source>
        <dbReference type="EMBL" id="CAK0910784.1"/>
    </source>
</evidence>
<dbReference type="Proteomes" id="UP001189429">
    <property type="component" value="Unassembled WGS sequence"/>
</dbReference>
<evidence type="ECO:0000256" key="1">
    <source>
        <dbReference type="SAM" id="MobiDB-lite"/>
    </source>
</evidence>
<dbReference type="EMBL" id="CAUYUJ010022459">
    <property type="protein sequence ID" value="CAK0910784.1"/>
    <property type="molecule type" value="Genomic_DNA"/>
</dbReference>
<feature type="region of interest" description="Disordered" evidence="1">
    <location>
        <begin position="16"/>
        <end position="40"/>
    </location>
</feature>
<feature type="region of interest" description="Disordered" evidence="1">
    <location>
        <begin position="850"/>
        <end position="978"/>
    </location>
</feature>
<feature type="region of interest" description="Disordered" evidence="1">
    <location>
        <begin position="625"/>
        <end position="645"/>
    </location>
</feature>